<feature type="non-terminal residue" evidence="2">
    <location>
        <position position="69"/>
    </location>
</feature>
<organism evidence="2 3">
    <name type="scientific">Toxoplasma gondii p89</name>
    <dbReference type="NCBI Taxonomy" id="943119"/>
    <lineage>
        <taxon>Eukaryota</taxon>
        <taxon>Sar</taxon>
        <taxon>Alveolata</taxon>
        <taxon>Apicomplexa</taxon>
        <taxon>Conoidasida</taxon>
        <taxon>Coccidia</taxon>
        <taxon>Eucoccidiorida</taxon>
        <taxon>Eimeriorina</taxon>
        <taxon>Sarcocystidae</taxon>
        <taxon>Toxoplasma</taxon>
    </lineage>
</organism>
<dbReference type="VEuPathDB" id="ToxoDB:TGP89_315710B"/>
<evidence type="ECO:0000313" key="2">
    <source>
        <dbReference type="EMBL" id="KFG49396.1"/>
    </source>
</evidence>
<comment type="caution">
    <text evidence="2">The sequence shown here is derived from an EMBL/GenBank/DDBJ whole genome shotgun (WGS) entry which is preliminary data.</text>
</comment>
<evidence type="ECO:0000256" key="1">
    <source>
        <dbReference type="SAM" id="MobiDB-lite"/>
    </source>
</evidence>
<sequence>VCELHRRSNSGRSFSERTLRAVAWRHFSAARPSCLADSETEQSQPNFHLRLSRPRLPLRRRRFAQTPQT</sequence>
<dbReference type="AlphaFoldDB" id="A0A086KYC8"/>
<dbReference type="Proteomes" id="UP000028828">
    <property type="component" value="Unassembled WGS sequence"/>
</dbReference>
<name>A0A086KYC8_TOXGO</name>
<evidence type="ECO:0000313" key="3">
    <source>
        <dbReference type="Proteomes" id="UP000028828"/>
    </source>
</evidence>
<gene>
    <name evidence="2" type="ORF">TGP89_315710B</name>
</gene>
<reference evidence="2 3" key="1">
    <citation type="submission" date="2014-03" db="EMBL/GenBank/DDBJ databases">
        <authorList>
            <person name="Sibley D."/>
            <person name="Venepally P."/>
            <person name="Karamycheva S."/>
            <person name="Hadjithomas M."/>
            <person name="Khan A."/>
            <person name="Brunk B."/>
            <person name="Roos D."/>
            <person name="Caler E."/>
            <person name="Lorenzi H."/>
        </authorList>
    </citation>
    <scope>NUCLEOTIDE SEQUENCE [LARGE SCALE GENOMIC DNA]</scope>
    <source>
        <strain evidence="3">p89</strain>
    </source>
</reference>
<accession>A0A086KYC8</accession>
<feature type="compositionally biased region" description="Basic residues" evidence="1">
    <location>
        <begin position="50"/>
        <end position="63"/>
    </location>
</feature>
<feature type="non-terminal residue" evidence="2">
    <location>
        <position position="1"/>
    </location>
</feature>
<dbReference type="EMBL" id="AEYI02000441">
    <property type="protein sequence ID" value="KFG49396.1"/>
    <property type="molecule type" value="Genomic_DNA"/>
</dbReference>
<feature type="region of interest" description="Disordered" evidence="1">
    <location>
        <begin position="36"/>
        <end position="69"/>
    </location>
</feature>
<protein>
    <submittedName>
        <fullName evidence="2">Uncharacterized protein</fullName>
    </submittedName>
</protein>
<proteinExistence type="predicted"/>